<comment type="caution">
    <text evidence="2">The sequence shown here is derived from an EMBL/GenBank/DDBJ whole genome shotgun (WGS) entry which is preliminary data.</text>
</comment>
<dbReference type="EMBL" id="JBHPBY010000013">
    <property type="protein sequence ID" value="MFC1848928.1"/>
    <property type="molecule type" value="Genomic_DNA"/>
</dbReference>
<keyword evidence="3" id="KW-1185">Reference proteome</keyword>
<accession>A0ABV6YRV4</accession>
<dbReference type="Gene3D" id="1.25.40.10">
    <property type="entry name" value="Tetratricopeptide repeat domain"/>
    <property type="match status" value="1"/>
</dbReference>
<feature type="transmembrane region" description="Helical" evidence="1">
    <location>
        <begin position="269"/>
        <end position="289"/>
    </location>
</feature>
<protein>
    <submittedName>
        <fullName evidence="2">Tol-pal system YbgF family protein</fullName>
    </submittedName>
</protein>
<feature type="transmembrane region" description="Helical" evidence="1">
    <location>
        <begin position="245"/>
        <end position="263"/>
    </location>
</feature>
<keyword evidence="1" id="KW-1133">Transmembrane helix</keyword>
<name>A0ABV6YRV4_UNCC1</name>
<evidence type="ECO:0000313" key="3">
    <source>
        <dbReference type="Proteomes" id="UP001594351"/>
    </source>
</evidence>
<sequence length="338" mass="38106">MLHPAQINSHQNTFRLTRLCFLIIIPGLILGWSGASCRADISSSDLEKGVTFCHDLLAQGEYYRAITEFLRLSSFYPDGKVRDFALFGVALTYHLAEQDDEALRYVGLYQAQFPQGAYKLQADLIKIASLSRAAEPDLADRLILQHHLVSRSDISTYYAGYHQQIQTWKRMSICPEVASSPAWERLTKVEDHTSAFIVKAREASKLVAQRSREYCETRRSPLLAGMLAVIPGAGHMYVGHWNSGLAALMLNGIFIFGMVNALHEHDTGYALLLGTFELGFYTGNIYSAVNSARKHNRNILELHLQGFQILFRPELIYAPQEDDPYGFKITCRIGRRGE</sequence>
<gene>
    <name evidence="2" type="ORF">ACFL27_01855</name>
</gene>
<evidence type="ECO:0000256" key="1">
    <source>
        <dbReference type="SAM" id="Phobius"/>
    </source>
</evidence>
<evidence type="ECO:0000313" key="2">
    <source>
        <dbReference type="EMBL" id="MFC1848928.1"/>
    </source>
</evidence>
<dbReference type="Proteomes" id="UP001594351">
    <property type="component" value="Unassembled WGS sequence"/>
</dbReference>
<keyword evidence="1" id="KW-0812">Transmembrane</keyword>
<keyword evidence="1" id="KW-0472">Membrane</keyword>
<dbReference type="InterPro" id="IPR011990">
    <property type="entry name" value="TPR-like_helical_dom_sf"/>
</dbReference>
<reference evidence="2 3" key="1">
    <citation type="submission" date="2024-09" db="EMBL/GenBank/DDBJ databases">
        <title>Laminarin stimulates single cell rates of sulfate reduction while oxygen inhibits transcriptomic activity in coastal marine sediment.</title>
        <authorList>
            <person name="Lindsay M."/>
            <person name="Orcutt B."/>
            <person name="Emerson D."/>
            <person name="Stepanauskas R."/>
            <person name="D'Angelo T."/>
        </authorList>
    </citation>
    <scope>NUCLEOTIDE SEQUENCE [LARGE SCALE GENOMIC DNA]</scope>
    <source>
        <strain evidence="2">SAG AM-311-K15</strain>
    </source>
</reference>
<proteinExistence type="predicted"/>
<organism evidence="2 3">
    <name type="scientific">candidate division CSSED10-310 bacterium</name>
    <dbReference type="NCBI Taxonomy" id="2855610"/>
    <lineage>
        <taxon>Bacteria</taxon>
        <taxon>Bacteria division CSSED10-310</taxon>
    </lineage>
</organism>